<dbReference type="EMBL" id="AZHW01000785">
    <property type="protein sequence ID" value="ETW96456.1"/>
    <property type="molecule type" value="Genomic_DNA"/>
</dbReference>
<dbReference type="PANTHER" id="PTHR30502">
    <property type="entry name" value="2-KETO-3-DEOXY-L-RHAMNONATE ALDOLASE"/>
    <property type="match status" value="1"/>
</dbReference>
<comment type="caution">
    <text evidence="5">The sequence shown here is derived from an EMBL/GenBank/DDBJ whole genome shotgun (WGS) entry which is preliminary data.</text>
</comment>
<evidence type="ECO:0000256" key="1">
    <source>
        <dbReference type="ARBA" id="ARBA00005568"/>
    </source>
</evidence>
<accession>W4LGJ1</accession>
<name>W4LGJ1_ENTF1</name>
<dbReference type="PANTHER" id="PTHR30502:SF0">
    <property type="entry name" value="PHOSPHOENOLPYRUVATE CARBOXYLASE FAMILY PROTEIN"/>
    <property type="match status" value="1"/>
</dbReference>
<evidence type="ECO:0000256" key="3">
    <source>
        <dbReference type="ARBA" id="ARBA00023239"/>
    </source>
</evidence>
<dbReference type="HOGENOM" id="CLU_059964_1_0_7"/>
<dbReference type="Pfam" id="PF03328">
    <property type="entry name" value="HpcH_HpaI"/>
    <property type="match status" value="1"/>
</dbReference>
<evidence type="ECO:0000259" key="4">
    <source>
        <dbReference type="Pfam" id="PF03328"/>
    </source>
</evidence>
<comment type="similarity">
    <text evidence="1">Belongs to the HpcH/HpaI aldolase family.</text>
</comment>
<dbReference type="AlphaFoldDB" id="W4LGJ1"/>
<organism evidence="5 6">
    <name type="scientific">Entotheonella factor</name>
    <dbReference type="NCBI Taxonomy" id="1429438"/>
    <lineage>
        <taxon>Bacteria</taxon>
        <taxon>Pseudomonadati</taxon>
        <taxon>Nitrospinota/Tectimicrobiota group</taxon>
        <taxon>Candidatus Tectimicrobiota</taxon>
        <taxon>Candidatus Entotheonellia</taxon>
        <taxon>Candidatus Entotheonellales</taxon>
        <taxon>Candidatus Entotheonellaceae</taxon>
        <taxon>Candidatus Entotheonella</taxon>
    </lineage>
</organism>
<reference evidence="5 6" key="1">
    <citation type="journal article" date="2014" name="Nature">
        <title>An environmental bacterial taxon with a large and distinct metabolic repertoire.</title>
        <authorList>
            <person name="Wilson M.C."/>
            <person name="Mori T."/>
            <person name="Ruckert C."/>
            <person name="Uria A.R."/>
            <person name="Helf M.J."/>
            <person name="Takada K."/>
            <person name="Gernert C."/>
            <person name="Steffens U.A."/>
            <person name="Heycke N."/>
            <person name="Schmitt S."/>
            <person name="Rinke C."/>
            <person name="Helfrich E.J."/>
            <person name="Brachmann A.O."/>
            <person name="Gurgui C."/>
            <person name="Wakimoto T."/>
            <person name="Kracht M."/>
            <person name="Crusemann M."/>
            <person name="Hentschel U."/>
            <person name="Abe I."/>
            <person name="Matsunaga S."/>
            <person name="Kalinowski J."/>
            <person name="Takeyama H."/>
            <person name="Piel J."/>
        </authorList>
    </citation>
    <scope>NUCLEOTIDE SEQUENCE [LARGE SCALE GENOMIC DNA]</scope>
    <source>
        <strain evidence="6">TSY1</strain>
    </source>
</reference>
<keyword evidence="3" id="KW-0456">Lyase</keyword>
<dbReference type="GO" id="GO:0046872">
    <property type="term" value="F:metal ion binding"/>
    <property type="evidence" value="ECO:0007669"/>
    <property type="project" value="UniProtKB-KW"/>
</dbReference>
<dbReference type="InterPro" id="IPR050251">
    <property type="entry name" value="HpcH-HpaI_aldolase"/>
</dbReference>
<dbReference type="GO" id="GO:0016832">
    <property type="term" value="F:aldehyde-lyase activity"/>
    <property type="evidence" value="ECO:0007669"/>
    <property type="project" value="TreeGrafter"/>
</dbReference>
<keyword evidence="6" id="KW-1185">Reference proteome</keyword>
<dbReference type="Gene3D" id="3.20.20.60">
    <property type="entry name" value="Phosphoenolpyruvate-binding domains"/>
    <property type="match status" value="1"/>
</dbReference>
<dbReference type="InterPro" id="IPR005000">
    <property type="entry name" value="Aldolase/citrate-lyase_domain"/>
</dbReference>
<evidence type="ECO:0000256" key="2">
    <source>
        <dbReference type="ARBA" id="ARBA00022723"/>
    </source>
</evidence>
<evidence type="ECO:0000313" key="6">
    <source>
        <dbReference type="Proteomes" id="UP000019141"/>
    </source>
</evidence>
<sequence length="249" mass="27234">MRENKAKRKLQNGEVVTVVSGHQNADMIDFMGSLGLDGVWFEGEHGPLSWDDIGDMSRACDLWGMTSVTRVNSHDPGQIMRNFDRGSQGVVVPHVSTRDAAERVVQAAKYAPIGQRGMYGGRQSYGAPDYFQKANDETLVIILIEEEQALFNLADILTVDHIDVFFVAPSDLAQTMGHIGNHTHPSVQTAIDNALAQIVAAGRTPGTLVHDGNVEKYIAAGARFFLTPWTNWVAQGAKAYQEKVAAARR</sequence>
<dbReference type="InterPro" id="IPR015813">
    <property type="entry name" value="Pyrv/PenolPyrv_kinase-like_dom"/>
</dbReference>
<evidence type="ECO:0000313" key="5">
    <source>
        <dbReference type="EMBL" id="ETW96456.1"/>
    </source>
</evidence>
<dbReference type="Proteomes" id="UP000019141">
    <property type="component" value="Unassembled WGS sequence"/>
</dbReference>
<dbReference type="GO" id="GO:0005737">
    <property type="term" value="C:cytoplasm"/>
    <property type="evidence" value="ECO:0007669"/>
    <property type="project" value="TreeGrafter"/>
</dbReference>
<keyword evidence="2" id="KW-0479">Metal-binding</keyword>
<gene>
    <name evidence="5" type="ORF">ETSY1_26570</name>
</gene>
<protein>
    <recommendedName>
        <fullName evidence="4">HpcH/HpaI aldolase/citrate lyase domain-containing protein</fullName>
    </recommendedName>
</protein>
<dbReference type="SUPFAM" id="SSF51621">
    <property type="entry name" value="Phosphoenolpyruvate/pyruvate domain"/>
    <property type="match status" value="1"/>
</dbReference>
<dbReference type="InterPro" id="IPR040442">
    <property type="entry name" value="Pyrv_kinase-like_dom_sf"/>
</dbReference>
<proteinExistence type="inferred from homology"/>
<feature type="domain" description="HpcH/HpaI aldolase/citrate lyase" evidence="4">
    <location>
        <begin position="23"/>
        <end position="222"/>
    </location>
</feature>